<evidence type="ECO:0000256" key="5">
    <source>
        <dbReference type="ARBA" id="ARBA00022723"/>
    </source>
</evidence>
<feature type="transmembrane region" description="Helical" evidence="10">
    <location>
        <begin position="227"/>
        <end position="244"/>
    </location>
</feature>
<sequence>MRIMNTLILGLASALMVSGSALAAGGDTELKTVDFSYEGPFGTFDRAAAQRGFQVFREVCSSCHSAKYLAFRTLEGIGYSEEMAKAIAAEYQITDGPDEFGDMFQRPGKLSDYVPAPFPNENAARASNGGAYPPDLSVIVKAREGGGTYIYSLLTGYEEAPAGEELRPGQYWNAYMAGHKIAMPQPIFDDQVEYADGTPATVDQMAHDVTVFLAWLAEPSMEHRKSMGLSFMLFMAVFVVLLYLTNKRVWRPVKNGHSPLVDKD</sequence>
<dbReference type="InterPro" id="IPR036909">
    <property type="entry name" value="Cyt_c-like_dom_sf"/>
</dbReference>
<keyword evidence="5 9" id="KW-0479">Metal-binding</keyword>
<name>A0A5A7MMW1_9PROT</name>
<dbReference type="InterPro" id="IPR002326">
    <property type="entry name" value="Cyt_c1"/>
</dbReference>
<keyword evidence="6 10" id="KW-1133">Transmembrane helix</keyword>
<keyword evidence="8 10" id="KW-0472">Membrane</keyword>
<evidence type="ECO:0000256" key="6">
    <source>
        <dbReference type="ARBA" id="ARBA00022989"/>
    </source>
</evidence>
<organism evidence="13 14">
    <name type="scientific">Iodidimonas gelatinilytica</name>
    <dbReference type="NCBI Taxonomy" id="1236966"/>
    <lineage>
        <taxon>Bacteria</taxon>
        <taxon>Pseudomonadati</taxon>
        <taxon>Pseudomonadota</taxon>
        <taxon>Alphaproteobacteria</taxon>
        <taxon>Iodidimonadales</taxon>
        <taxon>Iodidimonadaceae</taxon>
        <taxon>Iodidimonas</taxon>
    </lineage>
</organism>
<evidence type="ECO:0000256" key="1">
    <source>
        <dbReference type="ARBA" id="ARBA00004370"/>
    </source>
</evidence>
<evidence type="ECO:0000313" key="14">
    <source>
        <dbReference type="Proteomes" id="UP000322084"/>
    </source>
</evidence>
<dbReference type="Proteomes" id="UP000322084">
    <property type="component" value="Unassembled WGS sequence"/>
</dbReference>
<dbReference type="GO" id="GO:0016020">
    <property type="term" value="C:membrane"/>
    <property type="evidence" value="ECO:0007669"/>
    <property type="project" value="UniProtKB-SubCell"/>
</dbReference>
<evidence type="ECO:0000256" key="10">
    <source>
        <dbReference type="SAM" id="Phobius"/>
    </source>
</evidence>
<feature type="binding site" description="covalent" evidence="9">
    <location>
        <position position="183"/>
    </location>
    <ligand>
        <name>heme c</name>
        <dbReference type="ChEBI" id="CHEBI:61717"/>
    </ligand>
</feature>
<dbReference type="FunFam" id="1.10.760.10:FF:000011">
    <property type="entry name" value="Cytochrome c1, putative"/>
    <property type="match status" value="1"/>
</dbReference>
<evidence type="ECO:0000313" key="13">
    <source>
        <dbReference type="EMBL" id="GEQ97287.1"/>
    </source>
</evidence>
<dbReference type="PANTHER" id="PTHR10266">
    <property type="entry name" value="CYTOCHROME C1"/>
    <property type="match status" value="1"/>
</dbReference>
<dbReference type="AlphaFoldDB" id="A0A5A7MMW1"/>
<evidence type="ECO:0000256" key="8">
    <source>
        <dbReference type="ARBA" id="ARBA00023136"/>
    </source>
</evidence>
<dbReference type="GO" id="GO:0009055">
    <property type="term" value="F:electron transfer activity"/>
    <property type="evidence" value="ECO:0007669"/>
    <property type="project" value="InterPro"/>
</dbReference>
<evidence type="ECO:0000256" key="3">
    <source>
        <dbReference type="ARBA" id="ARBA00022617"/>
    </source>
</evidence>
<evidence type="ECO:0000256" key="4">
    <source>
        <dbReference type="ARBA" id="ARBA00022692"/>
    </source>
</evidence>
<dbReference type="InterPro" id="IPR009056">
    <property type="entry name" value="Cyt_c-like_dom"/>
</dbReference>
<dbReference type="Pfam" id="PF02167">
    <property type="entry name" value="Cytochrom_C1"/>
    <property type="match status" value="1"/>
</dbReference>
<feature type="signal peptide" evidence="11">
    <location>
        <begin position="1"/>
        <end position="23"/>
    </location>
</feature>
<comment type="cofactor">
    <cofactor evidence="9">
        <name>heme c</name>
        <dbReference type="ChEBI" id="CHEBI:61717"/>
    </cofactor>
    <text evidence="9">Binds 1 heme c group covalently per subunit.</text>
</comment>
<keyword evidence="11" id="KW-0732">Signal</keyword>
<proteinExistence type="predicted"/>
<dbReference type="PRINTS" id="PR00603">
    <property type="entry name" value="CYTOCHROMEC1"/>
</dbReference>
<feature type="binding site" description="covalent" evidence="9">
    <location>
        <position position="64"/>
    </location>
    <ligand>
        <name>heme c</name>
        <dbReference type="ChEBI" id="CHEBI:61717"/>
    </ligand>
</feature>
<dbReference type="EMBL" id="BKCL01000002">
    <property type="protein sequence ID" value="GEQ97287.1"/>
    <property type="molecule type" value="Genomic_DNA"/>
</dbReference>
<comment type="subcellular location">
    <subcellularLocation>
        <location evidence="1">Membrane</location>
    </subcellularLocation>
</comment>
<dbReference type="PANTHER" id="PTHR10266:SF3">
    <property type="entry name" value="CYTOCHROME C1, HEME PROTEIN, MITOCHONDRIAL"/>
    <property type="match status" value="1"/>
</dbReference>
<protein>
    <recommendedName>
        <fullName evidence="2">Cytochrome c1</fullName>
    </recommendedName>
</protein>
<dbReference type="Gene3D" id="1.20.5.100">
    <property type="entry name" value="Cytochrome c1, transmembrane anchor, C-terminal"/>
    <property type="match status" value="1"/>
</dbReference>
<evidence type="ECO:0000256" key="11">
    <source>
        <dbReference type="SAM" id="SignalP"/>
    </source>
</evidence>
<feature type="chain" id="PRO_5023000130" description="Cytochrome c1" evidence="11">
    <location>
        <begin position="24"/>
        <end position="264"/>
    </location>
</feature>
<keyword evidence="3 9" id="KW-0349">Heme</keyword>
<dbReference type="GO" id="GO:0046872">
    <property type="term" value="F:metal ion binding"/>
    <property type="evidence" value="ECO:0007669"/>
    <property type="project" value="UniProtKB-KW"/>
</dbReference>
<dbReference type="RefSeq" id="WP_149999800.1">
    <property type="nucleotide sequence ID" value="NZ_BKCL01000002.1"/>
</dbReference>
<keyword evidence="4 10" id="KW-0812">Transmembrane</keyword>
<evidence type="ECO:0000256" key="9">
    <source>
        <dbReference type="PIRSR" id="PIRSR602326-1"/>
    </source>
</evidence>
<evidence type="ECO:0000256" key="2">
    <source>
        <dbReference type="ARBA" id="ARBA00016165"/>
    </source>
</evidence>
<dbReference type="PROSITE" id="PS51007">
    <property type="entry name" value="CYTC"/>
    <property type="match status" value="1"/>
</dbReference>
<accession>A0A5A7MMW1</accession>
<feature type="binding site" description="covalent" evidence="9">
    <location>
        <position position="63"/>
    </location>
    <ligand>
        <name>heme c</name>
        <dbReference type="ChEBI" id="CHEBI:61717"/>
    </ligand>
</feature>
<evidence type="ECO:0000259" key="12">
    <source>
        <dbReference type="PROSITE" id="PS51007"/>
    </source>
</evidence>
<comment type="caution">
    <text evidence="13">The sequence shown here is derived from an EMBL/GenBank/DDBJ whole genome shotgun (WGS) entry which is preliminary data.</text>
</comment>
<dbReference type="SUPFAM" id="SSF46626">
    <property type="entry name" value="Cytochrome c"/>
    <property type="match status" value="1"/>
</dbReference>
<keyword evidence="7 9" id="KW-0408">Iron</keyword>
<reference evidence="13 14" key="1">
    <citation type="submission" date="2019-09" db="EMBL/GenBank/DDBJ databases">
        <title>NBRP : Genome information of microbial organism related human and environment.</title>
        <authorList>
            <person name="Hattori M."/>
            <person name="Oshima K."/>
            <person name="Inaba H."/>
            <person name="Suda W."/>
            <person name="Sakamoto M."/>
            <person name="Iino T."/>
            <person name="Kitahara M."/>
            <person name="Oshida Y."/>
            <person name="Iida T."/>
            <person name="Kudo T."/>
            <person name="Itoh T."/>
            <person name="Ohkuma M."/>
        </authorList>
    </citation>
    <scope>NUCLEOTIDE SEQUENCE [LARGE SCALE GENOMIC DNA]</scope>
    <source>
        <strain evidence="13 14">Hi-2</strain>
    </source>
</reference>
<feature type="binding site" description="covalent" evidence="9">
    <location>
        <position position="60"/>
    </location>
    <ligand>
        <name>heme c</name>
        <dbReference type="ChEBI" id="CHEBI:61717"/>
    </ligand>
</feature>
<dbReference type="Gene3D" id="1.10.760.10">
    <property type="entry name" value="Cytochrome c-like domain"/>
    <property type="match status" value="1"/>
</dbReference>
<gene>
    <name evidence="13" type="ORF">JCM17844_09240</name>
</gene>
<feature type="domain" description="Cytochrome c" evidence="12">
    <location>
        <begin position="47"/>
        <end position="199"/>
    </location>
</feature>
<dbReference type="GO" id="GO:0020037">
    <property type="term" value="F:heme binding"/>
    <property type="evidence" value="ECO:0007669"/>
    <property type="project" value="InterPro"/>
</dbReference>
<evidence type="ECO:0000256" key="7">
    <source>
        <dbReference type="ARBA" id="ARBA00023004"/>
    </source>
</evidence>